<accession>A0A1U7NG40</accession>
<evidence type="ECO:0000256" key="1">
    <source>
        <dbReference type="ARBA" id="ARBA00022801"/>
    </source>
</evidence>
<dbReference type="PANTHER" id="PTHR43798:SF31">
    <property type="entry name" value="AB HYDROLASE SUPERFAMILY PROTEIN YCLE"/>
    <property type="match status" value="1"/>
</dbReference>
<dbReference type="OrthoDB" id="9775557at2"/>
<keyword evidence="4" id="KW-1185">Reference proteome</keyword>
<dbReference type="Proteomes" id="UP000186341">
    <property type="component" value="Unassembled WGS sequence"/>
</dbReference>
<proteinExistence type="predicted"/>
<dbReference type="SUPFAM" id="SSF53474">
    <property type="entry name" value="alpha/beta-Hydrolases"/>
    <property type="match status" value="1"/>
</dbReference>
<dbReference type="AlphaFoldDB" id="A0A1U7NG40"/>
<dbReference type="InterPro" id="IPR029058">
    <property type="entry name" value="AB_hydrolase_fold"/>
</dbReference>
<dbReference type="Pfam" id="PF00561">
    <property type="entry name" value="Abhydrolase_1"/>
    <property type="match status" value="1"/>
</dbReference>
<dbReference type="GO" id="GO:0016020">
    <property type="term" value="C:membrane"/>
    <property type="evidence" value="ECO:0007669"/>
    <property type="project" value="TreeGrafter"/>
</dbReference>
<dbReference type="GeneID" id="82202791"/>
<dbReference type="EMBL" id="MPJW01000126">
    <property type="protein sequence ID" value="OLU39776.1"/>
    <property type="molecule type" value="Genomic_DNA"/>
</dbReference>
<keyword evidence="1" id="KW-0378">Hydrolase</keyword>
<dbReference type="GO" id="GO:0016787">
    <property type="term" value="F:hydrolase activity"/>
    <property type="evidence" value="ECO:0007669"/>
    <property type="project" value="UniProtKB-KW"/>
</dbReference>
<feature type="domain" description="AB hydrolase-1" evidence="2">
    <location>
        <begin position="4"/>
        <end position="111"/>
    </location>
</feature>
<organism evidence="3 4">
    <name type="scientific">Ileibacterium valens</name>
    <dbReference type="NCBI Taxonomy" id="1862668"/>
    <lineage>
        <taxon>Bacteria</taxon>
        <taxon>Bacillati</taxon>
        <taxon>Bacillota</taxon>
        <taxon>Erysipelotrichia</taxon>
        <taxon>Erysipelotrichales</taxon>
        <taxon>Erysipelotrichaceae</taxon>
        <taxon>Ileibacterium</taxon>
    </lineage>
</organism>
<dbReference type="InterPro" id="IPR050266">
    <property type="entry name" value="AB_hydrolase_sf"/>
</dbReference>
<evidence type="ECO:0000313" key="3">
    <source>
        <dbReference type="EMBL" id="OLU39776.1"/>
    </source>
</evidence>
<dbReference type="Gene3D" id="3.40.50.1820">
    <property type="entry name" value="alpha/beta hydrolase"/>
    <property type="match status" value="1"/>
</dbReference>
<evidence type="ECO:0000259" key="2">
    <source>
        <dbReference type="Pfam" id="PF00561"/>
    </source>
</evidence>
<sequence length="213" mass="24035">MKKVVIVHGLGQTPNDWKQVIEQLDESNEVICPDLFSLVDKQKLSFETLAQSFEFYCSKFDQPIILVGLSLGAVLALEYANRHPGQVDSLIIIAAPYQMPKKLLKFQNMVYHLMPSKSFSKIKMTKKEMISLCQSMMDLDYSDQLKEIGCPTLVLCGSKDKANYSSCLRISKEIPNSKFSEISFASHEVNKDNPQKTAELINAFLGQDKLKGF</sequence>
<protein>
    <recommendedName>
        <fullName evidence="2">AB hydrolase-1 domain-containing protein</fullName>
    </recommendedName>
</protein>
<name>A0A1U7NG40_9FIRM</name>
<evidence type="ECO:0000313" key="4">
    <source>
        <dbReference type="Proteomes" id="UP000186341"/>
    </source>
</evidence>
<dbReference type="InterPro" id="IPR000073">
    <property type="entry name" value="AB_hydrolase_1"/>
</dbReference>
<comment type="caution">
    <text evidence="3">The sequence shown here is derived from an EMBL/GenBank/DDBJ whole genome shotgun (WGS) entry which is preliminary data.</text>
</comment>
<gene>
    <name evidence="3" type="ORF">BO222_06175</name>
</gene>
<reference evidence="3 4" key="1">
    <citation type="submission" date="2016-11" db="EMBL/GenBank/DDBJ databases">
        <title>Description of two novel members of the family Erysipelotrichaceae: Ileibacterium lipovorans gen. nov., sp. nov. and Dubosiella newyorkensis, gen. nov., sp. nov.</title>
        <authorList>
            <person name="Cox L.M."/>
            <person name="Sohn J."/>
            <person name="Tyrrell K.L."/>
            <person name="Citron D.M."/>
            <person name="Lawson P.A."/>
            <person name="Patel N.B."/>
            <person name="Iizumi T."/>
            <person name="Perez-Perez G.I."/>
            <person name="Goldstein E.J."/>
            <person name="Blaser M.J."/>
        </authorList>
    </citation>
    <scope>NUCLEOTIDE SEQUENCE [LARGE SCALE GENOMIC DNA]</scope>
    <source>
        <strain evidence="3 4">NYU-BL-A3</strain>
    </source>
</reference>
<dbReference type="PANTHER" id="PTHR43798">
    <property type="entry name" value="MONOACYLGLYCEROL LIPASE"/>
    <property type="match status" value="1"/>
</dbReference>
<dbReference type="RefSeq" id="WP_075819354.1">
    <property type="nucleotide sequence ID" value="NZ_CAPNHH010000051.1"/>
</dbReference>